<gene>
    <name evidence="3" type="ORF">IR213_09265</name>
</gene>
<keyword evidence="1" id="KW-0472">Membrane</keyword>
<keyword evidence="1" id="KW-0812">Transmembrane</keyword>
<comment type="caution">
    <text evidence="3">The sequence shown here is derived from an EMBL/GenBank/DDBJ whole genome shotgun (WGS) entry which is preliminary data.</text>
</comment>
<protein>
    <recommendedName>
        <fullName evidence="5">Lipoprotein</fullName>
    </recommendedName>
</protein>
<keyword evidence="2" id="KW-0732">Signal</keyword>
<feature type="chain" id="PRO_5036920644" description="Lipoprotein" evidence="2">
    <location>
        <begin position="29"/>
        <end position="160"/>
    </location>
</feature>
<sequence length="160" mass="18177">MKNLKHIVLLFFSLVVLVSCGSSKPATTENKTQTITVKETVHDTIFKIEKDSSSLKALLECENGKVVIKNIVQSEPGRNLKSPKVQIVDNALRVDCEARAQELLAHYKDTEKATFQTITKTITIEVNKLTFWQQIQIWGFRIYTGLLLLLAIWVYVKSKI</sequence>
<reference evidence="3" key="1">
    <citation type="submission" date="2020-11" db="EMBL/GenBank/DDBJ databases">
        <title>Genome of Flavobacterium soyangense.</title>
        <authorList>
            <person name="Liu Q."/>
            <person name="Xin Y.-H."/>
        </authorList>
    </citation>
    <scope>NUCLEOTIDE SEQUENCE</scope>
    <source>
        <strain evidence="3">CGMCC 1.13493</strain>
    </source>
</reference>
<organism evidence="3 4">
    <name type="scientific">Flavobacterium soyangense</name>
    <dbReference type="NCBI Taxonomy" id="2023265"/>
    <lineage>
        <taxon>Bacteria</taxon>
        <taxon>Pseudomonadati</taxon>
        <taxon>Bacteroidota</taxon>
        <taxon>Flavobacteriia</taxon>
        <taxon>Flavobacteriales</taxon>
        <taxon>Flavobacteriaceae</taxon>
        <taxon>Flavobacterium</taxon>
    </lineage>
</organism>
<evidence type="ECO:0000313" key="4">
    <source>
        <dbReference type="Proteomes" id="UP000646211"/>
    </source>
</evidence>
<proteinExistence type="predicted"/>
<dbReference type="PROSITE" id="PS51257">
    <property type="entry name" value="PROKAR_LIPOPROTEIN"/>
    <property type="match status" value="1"/>
</dbReference>
<feature type="transmembrane region" description="Helical" evidence="1">
    <location>
        <begin position="138"/>
        <end position="156"/>
    </location>
</feature>
<name>A0A930UDC4_9FLAO</name>
<evidence type="ECO:0000313" key="3">
    <source>
        <dbReference type="EMBL" id="MBF2708777.1"/>
    </source>
</evidence>
<dbReference type="RefSeq" id="WP_194312029.1">
    <property type="nucleotide sequence ID" value="NZ_JADHEC010000018.1"/>
</dbReference>
<keyword evidence="4" id="KW-1185">Reference proteome</keyword>
<evidence type="ECO:0008006" key="5">
    <source>
        <dbReference type="Google" id="ProtNLM"/>
    </source>
</evidence>
<accession>A0A930UDC4</accession>
<evidence type="ECO:0000256" key="2">
    <source>
        <dbReference type="SAM" id="SignalP"/>
    </source>
</evidence>
<dbReference type="AlphaFoldDB" id="A0A930UDC4"/>
<keyword evidence="1" id="KW-1133">Transmembrane helix</keyword>
<dbReference type="Proteomes" id="UP000646211">
    <property type="component" value="Unassembled WGS sequence"/>
</dbReference>
<evidence type="ECO:0000256" key="1">
    <source>
        <dbReference type="SAM" id="Phobius"/>
    </source>
</evidence>
<dbReference type="EMBL" id="JADHEC010000018">
    <property type="protein sequence ID" value="MBF2708777.1"/>
    <property type="molecule type" value="Genomic_DNA"/>
</dbReference>
<feature type="signal peptide" evidence="2">
    <location>
        <begin position="1"/>
        <end position="28"/>
    </location>
</feature>